<proteinExistence type="predicted"/>
<dbReference type="InterPro" id="IPR050300">
    <property type="entry name" value="GDXG_lipolytic_enzyme"/>
</dbReference>
<organism evidence="3 4">
    <name type="scientific">Candidatus Choladousia intestinavium</name>
    <dbReference type="NCBI Taxonomy" id="2840727"/>
    <lineage>
        <taxon>Bacteria</taxon>
        <taxon>Bacillati</taxon>
        <taxon>Bacillota</taxon>
        <taxon>Clostridia</taxon>
        <taxon>Lachnospirales</taxon>
        <taxon>Lachnospiraceae</taxon>
        <taxon>Lachnospiraceae incertae sedis</taxon>
        <taxon>Candidatus Choladousia</taxon>
    </lineage>
</organism>
<dbReference type="Pfam" id="PF20434">
    <property type="entry name" value="BD-FAE"/>
    <property type="match status" value="1"/>
</dbReference>
<dbReference type="Gene3D" id="3.40.50.1820">
    <property type="entry name" value="alpha/beta hydrolase"/>
    <property type="match status" value="1"/>
</dbReference>
<evidence type="ECO:0000313" key="4">
    <source>
        <dbReference type="Proteomes" id="UP000886757"/>
    </source>
</evidence>
<keyword evidence="1 3" id="KW-0378">Hydrolase</keyword>
<feature type="domain" description="BD-FAE-like" evidence="2">
    <location>
        <begin position="41"/>
        <end position="261"/>
    </location>
</feature>
<evidence type="ECO:0000313" key="3">
    <source>
        <dbReference type="EMBL" id="HIR12673.1"/>
    </source>
</evidence>
<dbReference type="PANTHER" id="PTHR48081">
    <property type="entry name" value="AB HYDROLASE SUPERFAMILY PROTEIN C4A8.06C"/>
    <property type="match status" value="1"/>
</dbReference>
<dbReference type="Proteomes" id="UP000886757">
    <property type="component" value="Unassembled WGS sequence"/>
</dbReference>
<gene>
    <name evidence="3" type="ORF">IAB31_01970</name>
</gene>
<reference evidence="3" key="1">
    <citation type="submission" date="2020-10" db="EMBL/GenBank/DDBJ databases">
        <authorList>
            <person name="Gilroy R."/>
        </authorList>
    </citation>
    <scope>NUCLEOTIDE SEQUENCE</scope>
    <source>
        <strain evidence="3">ChiSjej4B22-8148</strain>
    </source>
</reference>
<name>A0A9D1D9I4_9FIRM</name>
<protein>
    <submittedName>
        <fullName evidence="3">Alpha/beta hydrolase</fullName>
    </submittedName>
</protein>
<dbReference type="EMBL" id="DVGK01000028">
    <property type="protein sequence ID" value="HIR12673.1"/>
    <property type="molecule type" value="Genomic_DNA"/>
</dbReference>
<comment type="caution">
    <text evidence="3">The sequence shown here is derived from an EMBL/GenBank/DDBJ whole genome shotgun (WGS) entry which is preliminary data.</text>
</comment>
<dbReference type="InterPro" id="IPR049492">
    <property type="entry name" value="BD-FAE-like_dom"/>
</dbReference>
<accession>A0A9D1D9I4</accession>
<dbReference type="AlphaFoldDB" id="A0A9D1D9I4"/>
<dbReference type="PANTHER" id="PTHR48081:SF13">
    <property type="entry name" value="ALPHA_BETA HYDROLASE"/>
    <property type="match status" value="1"/>
</dbReference>
<evidence type="ECO:0000256" key="1">
    <source>
        <dbReference type="ARBA" id="ARBA00022801"/>
    </source>
</evidence>
<reference evidence="3" key="2">
    <citation type="journal article" date="2021" name="PeerJ">
        <title>Extensive microbial diversity within the chicken gut microbiome revealed by metagenomics and culture.</title>
        <authorList>
            <person name="Gilroy R."/>
            <person name="Ravi A."/>
            <person name="Getino M."/>
            <person name="Pursley I."/>
            <person name="Horton D.L."/>
            <person name="Alikhan N.F."/>
            <person name="Baker D."/>
            <person name="Gharbi K."/>
            <person name="Hall N."/>
            <person name="Watson M."/>
            <person name="Adriaenssens E.M."/>
            <person name="Foster-Nyarko E."/>
            <person name="Jarju S."/>
            <person name="Secka A."/>
            <person name="Antonio M."/>
            <person name="Oren A."/>
            <person name="Chaudhuri R.R."/>
            <person name="La Ragione R."/>
            <person name="Hildebrand F."/>
            <person name="Pallen M.J."/>
        </authorList>
    </citation>
    <scope>NUCLEOTIDE SEQUENCE</scope>
    <source>
        <strain evidence="3">ChiSjej4B22-8148</strain>
    </source>
</reference>
<evidence type="ECO:0000259" key="2">
    <source>
        <dbReference type="Pfam" id="PF20434"/>
    </source>
</evidence>
<sequence length="314" mass="34974">MKPKLAFPIPVTPEFNPGDLPENITKFLDLRYACDSGEQVLDLYLPEEKDRREGKKFPLILYIHEGAFAFGSKRDKRAETLFEALKRGYAIASVDYRKSGEVTWPAPLYDIKTAVRFLRAHAERYALDEKKFAVWGMSAGAYYGSMAAVTNGLPGFEDPETGFGRFDSSIQAAVDLCGACSGFHLLDEMIRENGGENPTHDREDSPESILMGGPLQEIRELCRLAAPVTYVRETVPPFFIFHCIGDPVVPVQQSEKFAGALRQSVGEEKVRLVLKEGAGDHGKPDYNTREIVEEALDFLDEVFCVQKEADALPA</sequence>
<dbReference type="GO" id="GO:0016787">
    <property type="term" value="F:hydrolase activity"/>
    <property type="evidence" value="ECO:0007669"/>
    <property type="project" value="UniProtKB-KW"/>
</dbReference>
<dbReference type="InterPro" id="IPR029058">
    <property type="entry name" value="AB_hydrolase_fold"/>
</dbReference>
<dbReference type="SUPFAM" id="SSF53474">
    <property type="entry name" value="alpha/beta-Hydrolases"/>
    <property type="match status" value="1"/>
</dbReference>